<feature type="chain" id="PRO_5040755374" description="Mid2 domain-containing protein" evidence="3">
    <location>
        <begin position="19"/>
        <end position="214"/>
    </location>
</feature>
<feature type="region of interest" description="Disordered" evidence="1">
    <location>
        <begin position="31"/>
        <end position="75"/>
    </location>
</feature>
<dbReference type="EMBL" id="JANKHO010001098">
    <property type="protein sequence ID" value="KAJ3503755.1"/>
    <property type="molecule type" value="Genomic_DNA"/>
</dbReference>
<protein>
    <recommendedName>
        <fullName evidence="6">Mid2 domain-containing protein</fullName>
    </recommendedName>
</protein>
<organism evidence="4 5">
    <name type="scientific">Agrocybe chaxingu</name>
    <dbReference type="NCBI Taxonomy" id="84603"/>
    <lineage>
        <taxon>Eukaryota</taxon>
        <taxon>Fungi</taxon>
        <taxon>Dikarya</taxon>
        <taxon>Basidiomycota</taxon>
        <taxon>Agaricomycotina</taxon>
        <taxon>Agaricomycetes</taxon>
        <taxon>Agaricomycetidae</taxon>
        <taxon>Agaricales</taxon>
        <taxon>Agaricineae</taxon>
        <taxon>Strophariaceae</taxon>
        <taxon>Agrocybe</taxon>
    </lineage>
</organism>
<proteinExistence type="predicted"/>
<reference evidence="4" key="1">
    <citation type="submission" date="2022-07" db="EMBL/GenBank/DDBJ databases">
        <title>Genome Sequence of Agrocybe chaxingu.</title>
        <authorList>
            <person name="Buettner E."/>
        </authorList>
    </citation>
    <scope>NUCLEOTIDE SEQUENCE</scope>
    <source>
        <strain evidence="4">MP-N11</strain>
    </source>
</reference>
<feature type="compositionally biased region" description="Low complexity" evidence="1">
    <location>
        <begin position="37"/>
        <end position="61"/>
    </location>
</feature>
<gene>
    <name evidence="4" type="ORF">NLJ89_g8289</name>
</gene>
<dbReference type="Proteomes" id="UP001148786">
    <property type="component" value="Unassembled WGS sequence"/>
</dbReference>
<sequence length="214" mass="22195">MKPLKSVLFTSLLFSVFALPVVASLQNRQLPPIGQQSSTESASSSSTTSESSTSTTTSETSQLIPKLPPRSHSPVTVIDGVQTTVTVTGSATVTSSSETATATNTNEEEEDSGLSTGSIIGMSVAGGVAVIGIIAFFVWKFTRKRFADFDDNEAIKWPDLNSHSGAGDSHPLPVKSTGRSGFDTGSDGSLSRVPSNNYSTADVASSAVDPMGGW</sequence>
<comment type="caution">
    <text evidence="4">The sequence shown here is derived from an EMBL/GenBank/DDBJ whole genome shotgun (WGS) entry which is preliminary data.</text>
</comment>
<keyword evidence="2" id="KW-0472">Membrane</keyword>
<keyword evidence="5" id="KW-1185">Reference proteome</keyword>
<evidence type="ECO:0000256" key="1">
    <source>
        <dbReference type="SAM" id="MobiDB-lite"/>
    </source>
</evidence>
<feature type="signal peptide" evidence="3">
    <location>
        <begin position="1"/>
        <end position="18"/>
    </location>
</feature>
<evidence type="ECO:0000256" key="3">
    <source>
        <dbReference type="SAM" id="SignalP"/>
    </source>
</evidence>
<name>A0A9W8K220_9AGAR</name>
<accession>A0A9W8K220</accession>
<evidence type="ECO:0000256" key="2">
    <source>
        <dbReference type="SAM" id="Phobius"/>
    </source>
</evidence>
<feature type="region of interest" description="Disordered" evidence="1">
    <location>
        <begin position="158"/>
        <end position="196"/>
    </location>
</feature>
<feature type="compositionally biased region" description="Low complexity" evidence="1">
    <location>
        <begin position="89"/>
        <end position="105"/>
    </location>
</feature>
<evidence type="ECO:0000313" key="4">
    <source>
        <dbReference type="EMBL" id="KAJ3503755.1"/>
    </source>
</evidence>
<dbReference type="AlphaFoldDB" id="A0A9W8K220"/>
<keyword evidence="2" id="KW-0812">Transmembrane</keyword>
<dbReference type="OrthoDB" id="2576541at2759"/>
<evidence type="ECO:0000313" key="5">
    <source>
        <dbReference type="Proteomes" id="UP001148786"/>
    </source>
</evidence>
<feature type="region of interest" description="Disordered" evidence="1">
    <location>
        <begin position="89"/>
        <end position="115"/>
    </location>
</feature>
<feature type="transmembrane region" description="Helical" evidence="2">
    <location>
        <begin position="119"/>
        <end position="139"/>
    </location>
</feature>
<keyword evidence="3" id="KW-0732">Signal</keyword>
<feature type="compositionally biased region" description="Polar residues" evidence="1">
    <location>
        <begin position="186"/>
        <end position="196"/>
    </location>
</feature>
<keyword evidence="2" id="KW-1133">Transmembrane helix</keyword>
<evidence type="ECO:0008006" key="6">
    <source>
        <dbReference type="Google" id="ProtNLM"/>
    </source>
</evidence>